<evidence type="ECO:0000256" key="1">
    <source>
        <dbReference type="SAM" id="MobiDB-lite"/>
    </source>
</evidence>
<feature type="region of interest" description="Disordered" evidence="1">
    <location>
        <begin position="182"/>
        <end position="214"/>
    </location>
</feature>
<dbReference type="EMBL" id="HBEW01005644">
    <property type="protein sequence ID" value="CAD8584119.1"/>
    <property type="molecule type" value="Transcribed_RNA"/>
</dbReference>
<sequence>MAADTKPKTLYQGVERDGFGMKMLTTMGWREGCGLGKNKDGIVKHLHAKKRMVGTGVGADVKNDASGKNSTNWTMNTVAFDDVLRSLNRTHSAEELAKTREEESASDSASKKEKKRKLTKEEKKAAKKEAKKAKKNEVGRSVVSHAGRYQKRESQKMVSNYSATDLDAILGGGFVALPEVRATNAETSASESDSEDDKDTKAVAVPTEPAKPKKKVIEIERPKWVFDPPSEDWWGWRVGFRPEGHGGGGNSDDMDALERKRGFDEDDQTKLFEDTHAGANKNRQGLGAGVGRAVDADFAGTKKAFGAEDEVTEEETAAAEAAKKVKWQKLGEKILSKSDGSMKTKKFISKILDKCACGPAENIRALYQDAMFHFLSRSGAFTSLEEDVVKLVKEN</sequence>
<feature type="compositionally biased region" description="Basic and acidic residues" evidence="1">
    <location>
        <begin position="119"/>
        <end position="128"/>
    </location>
</feature>
<dbReference type="Pfam" id="PF01585">
    <property type="entry name" value="G-patch"/>
    <property type="match status" value="1"/>
</dbReference>
<feature type="domain" description="G-patch" evidence="2">
    <location>
        <begin position="16"/>
        <end position="62"/>
    </location>
</feature>
<evidence type="ECO:0000313" key="3">
    <source>
        <dbReference type="EMBL" id="CAD8584119.1"/>
    </source>
</evidence>
<dbReference type="PROSITE" id="PS50174">
    <property type="entry name" value="G_PATCH"/>
    <property type="match status" value="1"/>
</dbReference>
<dbReference type="GO" id="GO:0005730">
    <property type="term" value="C:nucleolus"/>
    <property type="evidence" value="ECO:0007669"/>
    <property type="project" value="TreeGrafter"/>
</dbReference>
<protein>
    <recommendedName>
        <fullName evidence="2">G-patch domain-containing protein</fullName>
    </recommendedName>
</protein>
<dbReference type="GO" id="GO:0003676">
    <property type="term" value="F:nucleic acid binding"/>
    <property type="evidence" value="ECO:0007669"/>
    <property type="project" value="InterPro"/>
</dbReference>
<reference evidence="3" key="1">
    <citation type="submission" date="2021-01" db="EMBL/GenBank/DDBJ databases">
        <authorList>
            <person name="Corre E."/>
            <person name="Pelletier E."/>
            <person name="Niang G."/>
            <person name="Scheremetjew M."/>
            <person name="Finn R."/>
            <person name="Kale V."/>
            <person name="Holt S."/>
            <person name="Cochrane G."/>
            <person name="Meng A."/>
            <person name="Brown T."/>
            <person name="Cohen L."/>
        </authorList>
    </citation>
    <scope>NUCLEOTIDE SEQUENCE</scope>
    <source>
        <strain evidence="3">Clade-D-RCC2572</strain>
    </source>
</reference>
<dbReference type="PANTHER" id="PTHR23149">
    <property type="entry name" value="G PATCH DOMAIN CONTAINING PROTEIN"/>
    <property type="match status" value="1"/>
</dbReference>
<evidence type="ECO:0000259" key="2">
    <source>
        <dbReference type="PROSITE" id="PS50174"/>
    </source>
</evidence>
<proteinExistence type="predicted"/>
<organism evidence="3">
    <name type="scientific">Ostreococcus mediterraneus</name>
    <dbReference type="NCBI Taxonomy" id="1486918"/>
    <lineage>
        <taxon>Eukaryota</taxon>
        <taxon>Viridiplantae</taxon>
        <taxon>Chlorophyta</taxon>
        <taxon>Mamiellophyceae</taxon>
        <taxon>Mamiellales</taxon>
        <taxon>Bathycoccaceae</taxon>
        <taxon>Ostreococcus</taxon>
    </lineage>
</organism>
<feature type="region of interest" description="Disordered" evidence="1">
    <location>
        <begin position="94"/>
        <end position="158"/>
    </location>
</feature>
<feature type="compositionally biased region" description="Basic and acidic residues" evidence="1">
    <location>
        <begin position="94"/>
        <end position="103"/>
    </location>
</feature>
<dbReference type="InterPro" id="IPR050656">
    <property type="entry name" value="PINX1"/>
</dbReference>
<feature type="compositionally biased region" description="Low complexity" evidence="1">
    <location>
        <begin position="182"/>
        <end position="191"/>
    </location>
</feature>
<dbReference type="PANTHER" id="PTHR23149:SF9">
    <property type="entry name" value="G PATCH DOMAIN-CONTAINING PROTEIN 4"/>
    <property type="match status" value="1"/>
</dbReference>
<dbReference type="AlphaFoldDB" id="A0A7S0KMB2"/>
<dbReference type="SMART" id="SM00443">
    <property type="entry name" value="G_patch"/>
    <property type="match status" value="1"/>
</dbReference>
<dbReference type="InterPro" id="IPR000467">
    <property type="entry name" value="G_patch_dom"/>
</dbReference>
<accession>A0A7S0KMB2</accession>
<gene>
    <name evidence="3" type="ORF">OMED0929_LOCUS4746</name>
</gene>
<name>A0A7S0KMB2_9CHLO</name>